<keyword evidence="1" id="KW-1185">Reference proteome</keyword>
<dbReference type="WBParaSite" id="PEQ_0000910801-mRNA-1">
    <property type="protein sequence ID" value="PEQ_0000910801-mRNA-1"/>
    <property type="gene ID" value="PEQ_0000910801"/>
</dbReference>
<accession>A0A914RS22</accession>
<protein>
    <submittedName>
        <fullName evidence="2">Uncharacterized protein</fullName>
    </submittedName>
</protein>
<organism evidence="1 2">
    <name type="scientific">Parascaris equorum</name>
    <name type="common">Equine roundworm</name>
    <dbReference type="NCBI Taxonomy" id="6256"/>
    <lineage>
        <taxon>Eukaryota</taxon>
        <taxon>Metazoa</taxon>
        <taxon>Ecdysozoa</taxon>
        <taxon>Nematoda</taxon>
        <taxon>Chromadorea</taxon>
        <taxon>Rhabditida</taxon>
        <taxon>Spirurina</taxon>
        <taxon>Ascaridomorpha</taxon>
        <taxon>Ascaridoidea</taxon>
        <taxon>Ascarididae</taxon>
        <taxon>Parascaris</taxon>
    </lineage>
</organism>
<name>A0A914RS22_PAREQ</name>
<reference evidence="2" key="1">
    <citation type="submission" date="2022-11" db="UniProtKB">
        <authorList>
            <consortium name="WormBaseParasite"/>
        </authorList>
    </citation>
    <scope>IDENTIFICATION</scope>
</reference>
<dbReference type="AlphaFoldDB" id="A0A914RS22"/>
<evidence type="ECO:0000313" key="1">
    <source>
        <dbReference type="Proteomes" id="UP000887564"/>
    </source>
</evidence>
<sequence>MCCSVQEMLGSRIKFEHFISMADVTAPRILLICVERKQSYGTVMLV</sequence>
<dbReference type="Proteomes" id="UP000887564">
    <property type="component" value="Unplaced"/>
</dbReference>
<evidence type="ECO:0000313" key="2">
    <source>
        <dbReference type="WBParaSite" id="PEQ_0000910801-mRNA-1"/>
    </source>
</evidence>
<proteinExistence type="predicted"/>